<reference evidence="2" key="1">
    <citation type="journal article" date="2021" name="BMC Genomics">
        <title>Chromosome-level genome assembly and manually-curated proteome of model necrotroph Parastagonospora nodorum Sn15 reveals a genome-wide trove of candidate effector homologs, and redundancy of virulence-related functions within an accessory chromosome.</title>
        <authorList>
            <person name="Bertazzoni S."/>
            <person name="Jones D.A.B."/>
            <person name="Phan H.T."/>
            <person name="Tan K.-C."/>
            <person name="Hane J.K."/>
        </authorList>
    </citation>
    <scope>NUCLEOTIDE SEQUENCE [LARGE SCALE GENOMIC DNA]</scope>
    <source>
        <strain evidence="2">SN15 / ATCC MYA-4574 / FGSC 10173)</strain>
    </source>
</reference>
<dbReference type="AlphaFoldDB" id="A0A7U2F9V6"/>
<evidence type="ECO:0000313" key="1">
    <source>
        <dbReference type="EMBL" id="QRD00339.1"/>
    </source>
</evidence>
<sequence length="78" mass="8427">MSAVWKPARRGGRVNGAAGRASSCAFALEYQSLDLGGNLPALRLFALPATRQTNAGPRVFFSWLMLRSLHVPGRSDIL</sequence>
<proteinExistence type="predicted"/>
<name>A0A7U2F9V6_PHANO</name>
<gene>
    <name evidence="1" type="ORF">JI435_415080</name>
</gene>
<dbReference type="VEuPathDB" id="FungiDB:JI435_415080"/>
<accession>A0A7U2F9V6</accession>
<organism evidence="1 2">
    <name type="scientific">Phaeosphaeria nodorum (strain SN15 / ATCC MYA-4574 / FGSC 10173)</name>
    <name type="common">Glume blotch fungus</name>
    <name type="synonym">Parastagonospora nodorum</name>
    <dbReference type="NCBI Taxonomy" id="321614"/>
    <lineage>
        <taxon>Eukaryota</taxon>
        <taxon>Fungi</taxon>
        <taxon>Dikarya</taxon>
        <taxon>Ascomycota</taxon>
        <taxon>Pezizomycotina</taxon>
        <taxon>Dothideomycetes</taxon>
        <taxon>Pleosporomycetidae</taxon>
        <taxon>Pleosporales</taxon>
        <taxon>Pleosporineae</taxon>
        <taxon>Phaeosphaeriaceae</taxon>
        <taxon>Parastagonospora</taxon>
    </lineage>
</organism>
<evidence type="ECO:0000313" key="2">
    <source>
        <dbReference type="Proteomes" id="UP000663193"/>
    </source>
</evidence>
<dbReference type="Proteomes" id="UP000663193">
    <property type="component" value="Chromosome 10"/>
</dbReference>
<protein>
    <submittedName>
        <fullName evidence="1">Uncharacterized protein</fullName>
    </submittedName>
</protein>
<keyword evidence="2" id="KW-1185">Reference proteome</keyword>
<dbReference type="EMBL" id="CP069032">
    <property type="protein sequence ID" value="QRD00339.1"/>
    <property type="molecule type" value="Genomic_DNA"/>
</dbReference>